<keyword evidence="3" id="KW-0067">ATP-binding</keyword>
<dbReference type="SMART" id="SM01230">
    <property type="entry name" value="Gln-synt_C"/>
    <property type="match status" value="1"/>
</dbReference>
<evidence type="ECO:0000256" key="4">
    <source>
        <dbReference type="PROSITE-ProRule" id="PRU01330"/>
    </source>
</evidence>
<gene>
    <name evidence="8" type="ORF">ENT87_01575</name>
    <name evidence="9" type="ORF">ENU30_04130</name>
</gene>
<dbReference type="Gene3D" id="3.10.20.70">
    <property type="entry name" value="Glutamine synthetase, N-terminal domain"/>
    <property type="match status" value="1"/>
</dbReference>
<feature type="domain" description="GS beta-grasp" evidence="6">
    <location>
        <begin position="20"/>
        <end position="112"/>
    </location>
</feature>
<dbReference type="Pfam" id="PF00120">
    <property type="entry name" value="Gln-synt_C"/>
    <property type="match status" value="1"/>
</dbReference>
<evidence type="ECO:0000313" key="8">
    <source>
        <dbReference type="EMBL" id="HGN36230.1"/>
    </source>
</evidence>
<name>A0A7J3I680_9CREN</name>
<dbReference type="InterPro" id="IPR036651">
    <property type="entry name" value="Gln_synt_N_sf"/>
</dbReference>
<protein>
    <submittedName>
        <fullName evidence="8">Glutamine synthetase</fullName>
    </submittedName>
</protein>
<keyword evidence="2" id="KW-0547">Nucleotide-binding</keyword>
<accession>A0A7J3I680</accession>
<evidence type="ECO:0000256" key="3">
    <source>
        <dbReference type="ARBA" id="ARBA00022840"/>
    </source>
</evidence>
<dbReference type="SUPFAM" id="SSF54368">
    <property type="entry name" value="Glutamine synthetase, N-terminal domain"/>
    <property type="match status" value="1"/>
</dbReference>
<comment type="similarity">
    <text evidence="4 5">Belongs to the glutamine synthetase family.</text>
</comment>
<dbReference type="PANTHER" id="PTHR43785">
    <property type="entry name" value="GAMMA-GLUTAMYLPUTRESCINE SYNTHETASE"/>
    <property type="match status" value="1"/>
</dbReference>
<reference evidence="8" key="1">
    <citation type="journal article" date="2020" name="mSystems">
        <title>Genome- and Community-Level Interaction Insights into Carbon Utilization and Element Cycling Functions of Hydrothermarchaeota in Hydrothermal Sediment.</title>
        <authorList>
            <person name="Zhou Z."/>
            <person name="Liu Y."/>
            <person name="Xu W."/>
            <person name="Pan J."/>
            <person name="Luo Z.H."/>
            <person name="Li M."/>
        </authorList>
    </citation>
    <scope>NUCLEOTIDE SEQUENCE [LARGE SCALE GENOMIC DNA]</scope>
    <source>
        <strain evidence="8">SpSt-618</strain>
        <strain evidence="9">SpSt-657</strain>
    </source>
</reference>
<dbReference type="GO" id="GO:0005524">
    <property type="term" value="F:ATP binding"/>
    <property type="evidence" value="ECO:0007669"/>
    <property type="project" value="UniProtKB-KW"/>
</dbReference>
<proteinExistence type="inferred from homology"/>
<dbReference type="EMBL" id="DTAI01000051">
    <property type="protein sequence ID" value="HGN36230.1"/>
    <property type="molecule type" value="Genomic_DNA"/>
</dbReference>
<dbReference type="InterPro" id="IPR008147">
    <property type="entry name" value="Gln_synt_N"/>
</dbReference>
<evidence type="ECO:0000256" key="2">
    <source>
        <dbReference type="ARBA" id="ARBA00022741"/>
    </source>
</evidence>
<dbReference type="AlphaFoldDB" id="A0A7J3I680"/>
<dbReference type="GO" id="GO:0006542">
    <property type="term" value="P:glutamine biosynthetic process"/>
    <property type="evidence" value="ECO:0007669"/>
    <property type="project" value="InterPro"/>
</dbReference>
<evidence type="ECO:0000313" key="9">
    <source>
        <dbReference type="EMBL" id="HGQ18145.1"/>
    </source>
</evidence>
<keyword evidence="1" id="KW-0436">Ligase</keyword>
<dbReference type="GO" id="GO:0004356">
    <property type="term" value="F:glutamine synthetase activity"/>
    <property type="evidence" value="ECO:0007669"/>
    <property type="project" value="InterPro"/>
</dbReference>
<organism evidence="8">
    <name type="scientific">Ignisphaera aggregans</name>
    <dbReference type="NCBI Taxonomy" id="334771"/>
    <lineage>
        <taxon>Archaea</taxon>
        <taxon>Thermoproteota</taxon>
        <taxon>Thermoprotei</taxon>
        <taxon>Desulfurococcales</taxon>
        <taxon>Desulfurococcaceae</taxon>
        <taxon>Ignisphaera</taxon>
    </lineage>
</organism>
<dbReference type="SUPFAM" id="SSF55931">
    <property type="entry name" value="Glutamine synthetase/guanido kinase"/>
    <property type="match status" value="1"/>
</dbReference>
<dbReference type="PROSITE" id="PS51986">
    <property type="entry name" value="GS_BETA_GRASP"/>
    <property type="match status" value="1"/>
</dbReference>
<dbReference type="PANTHER" id="PTHR43785:SF12">
    <property type="entry name" value="TYPE-1 GLUTAMINE SYNTHETASE 2"/>
    <property type="match status" value="1"/>
</dbReference>
<dbReference type="EMBL" id="DTBZ01000079">
    <property type="protein sequence ID" value="HGQ18145.1"/>
    <property type="molecule type" value="Genomic_DNA"/>
</dbReference>
<dbReference type="Gene3D" id="3.30.590.10">
    <property type="entry name" value="Glutamine synthetase/guanido kinase, catalytic domain"/>
    <property type="match status" value="1"/>
</dbReference>
<dbReference type="InterPro" id="IPR008146">
    <property type="entry name" value="Gln_synth_cat_dom"/>
</dbReference>
<comment type="caution">
    <text evidence="8">The sequence shown here is derived from an EMBL/GenBank/DDBJ whole genome shotgun (WGS) entry which is preliminary data.</text>
</comment>
<feature type="domain" description="GS catalytic" evidence="7">
    <location>
        <begin position="118"/>
        <end position="452"/>
    </location>
</feature>
<evidence type="ECO:0000256" key="5">
    <source>
        <dbReference type="RuleBase" id="RU000384"/>
    </source>
</evidence>
<evidence type="ECO:0000259" key="7">
    <source>
        <dbReference type="PROSITE" id="PS51987"/>
    </source>
</evidence>
<sequence>MSLNLDKITPELIEKTIREKNIKFIRYLYIDLDNVIRGRVSTAKNIDTDLRGGLTLAMIMQSGFSITDLAVSGTIYGPRGEVTLIPDISTFKVLPYVDATAAMIVEQYVGDKPHEVDPRPKLRGYLKNLGYEFKIGIEPEFYILKKSPRGVIEPYERHLCFSTEGMNAVHPILSEIVNALEYQGIYVDHYYPEYGSGQHELSLKPEAPIRAADNFIYFRETLRGVLGKHSLYASFMPKPSENLPGSGLHIHISMWRDGVNIFYDEGDKHLLSDEAYHFIGGVLGHLKEIIAFTASSVNSYKRLRPSAWASAFTCYGPENREAAIRIARPAKGREAQSVRLEMKFVDATANPYLAIGSIIAAGIDGVMKKMDPGEPCLDNPASYPEKDREERGWYRYPETLLEAIKELDRSVLMREFWGDTLVSEYVKLKKFQWDQYYYRVTDWERSTFLDVY</sequence>
<dbReference type="InterPro" id="IPR014746">
    <property type="entry name" value="Gln_synth/guanido_kin_cat_dom"/>
</dbReference>
<dbReference type="PROSITE" id="PS51987">
    <property type="entry name" value="GS_CATALYTIC"/>
    <property type="match status" value="1"/>
</dbReference>
<evidence type="ECO:0000256" key="1">
    <source>
        <dbReference type="ARBA" id="ARBA00022598"/>
    </source>
</evidence>
<evidence type="ECO:0000259" key="6">
    <source>
        <dbReference type="PROSITE" id="PS51986"/>
    </source>
</evidence>